<keyword evidence="3" id="KW-0472">Membrane</keyword>
<keyword evidence="1" id="KW-0677">Repeat</keyword>
<keyword evidence="3" id="KW-1133">Transmembrane helix</keyword>
<feature type="signal peptide" evidence="4">
    <location>
        <begin position="1"/>
        <end position="19"/>
    </location>
</feature>
<feature type="region of interest" description="Disordered" evidence="2">
    <location>
        <begin position="1036"/>
        <end position="1055"/>
    </location>
</feature>
<dbReference type="PANTHER" id="PTHR10039:SF14">
    <property type="entry name" value="NACHT DOMAIN-CONTAINING PROTEIN"/>
    <property type="match status" value="1"/>
</dbReference>
<dbReference type="InterPro" id="IPR056884">
    <property type="entry name" value="NPHP3-like_N"/>
</dbReference>
<feature type="transmembrane region" description="Helical" evidence="3">
    <location>
        <begin position="1354"/>
        <end position="1375"/>
    </location>
</feature>
<comment type="caution">
    <text evidence="6">The sequence shown here is derived from an EMBL/GenBank/DDBJ whole genome shotgun (WGS) entry which is preliminary data.</text>
</comment>
<evidence type="ECO:0000256" key="2">
    <source>
        <dbReference type="SAM" id="MobiDB-lite"/>
    </source>
</evidence>
<feature type="domain" description="Nephrocystin 3-like N-terminal" evidence="5">
    <location>
        <begin position="292"/>
        <end position="348"/>
    </location>
</feature>
<organism evidence="6 7">
    <name type="scientific">Heterodermia speciosa</name>
    <dbReference type="NCBI Taxonomy" id="116794"/>
    <lineage>
        <taxon>Eukaryota</taxon>
        <taxon>Fungi</taxon>
        <taxon>Dikarya</taxon>
        <taxon>Ascomycota</taxon>
        <taxon>Pezizomycotina</taxon>
        <taxon>Lecanoromycetes</taxon>
        <taxon>OSLEUM clade</taxon>
        <taxon>Lecanoromycetidae</taxon>
        <taxon>Caliciales</taxon>
        <taxon>Physciaceae</taxon>
        <taxon>Heterodermia</taxon>
    </lineage>
</organism>
<evidence type="ECO:0000256" key="3">
    <source>
        <dbReference type="SAM" id="Phobius"/>
    </source>
</evidence>
<feature type="region of interest" description="Disordered" evidence="2">
    <location>
        <begin position="1064"/>
        <end position="1114"/>
    </location>
</feature>
<feature type="chain" id="PRO_5034738893" description="Nephrocystin 3-like N-terminal domain-containing protein" evidence="4">
    <location>
        <begin position="20"/>
        <end position="1412"/>
    </location>
</feature>
<feature type="compositionally biased region" description="Polar residues" evidence="2">
    <location>
        <begin position="1064"/>
        <end position="1092"/>
    </location>
</feature>
<protein>
    <recommendedName>
        <fullName evidence="5">Nephrocystin 3-like N-terminal domain-containing protein</fullName>
    </recommendedName>
</protein>
<sequence length="1412" mass="160257">MDAIGLFGALAVLLKLSQSVLDPLQQLQSDSSTRAIKSLQAEVSALYEILQGLQPLVVGHEAEQSIIPASLLAACEETLRSIVKLVKKSHSGPKFAQAMTRILRQDEMDRLKRDLDRQKSTFALFLSNYTRHVSIRMRISSTNRDIRAVHYQLESMKNFSAEQMLRYEEKLRMSTEQASREKILSWISPYDFDAKHQDRRAVRLRGTGEWLVRSPLLASWRQSDRGLFILTGLPGSAQGWLITPIGGEFRLSPSSGVFLHRHPRECPPAVEPSNIFSAKTVASATPRIASRNYQGLVEQLTYVAAMFHRVYLCVDALDELAEEEQQGLLELVENNMSRANIHVLISSRRSYQLDVFLQESTLGAGWTYQLNVSESDYQNEDIMRYVKSSVLSSGRLKGKTELQQQICDRISSLSQGMFLWVDLVLRDLLRQRTPKEMKMSIESMPVDLQDLYNRLLNQMEGAIESQKRIGKLTIAVLLKADGPVSFTKVCGMLNMAFESQIGSEISLDTANILEACGGFVFIEPSGSRLRFIHQTAKDFLVASTHFKDVDISTWAENIPDRQALSQEAQFSPSSSKVFVPVHDSDAEETTSRDSWSSDVFSNASSTSSQSSLFSQLETVTDQFAKLFATHEDLRPIILESLDKQGIAGFEHFFSKLLREYSRELQLIAKRGAPSEQVAALMVGQRTRVIARETMIMSGYLDNVEYFPQKSQRDENPGKIAVLNRFLQEKDKGLEFEDIPTPTSEKKTPTIAEIRKEDQPLPQSFPRSDTEAEYMFDDKEEQEEEGNEEEVVEAYVNVQRVQQFLTLNAPFAKLIEQLRQRLEPRLKIPLIEDLEQDHNLLVKPAHGSLQRKMNATILAWIEAVWEFKLRPALGGEMPLEPGMKRVRWTCVCNRGYYDDFIEIKPGAVARIQASLTEIYRREPQAIPAQSTPVWTDSRTAVINAVFVCFTLLGSYASISFPKFGQLPKIVEILLRMALVMIPACIFWVTLPPRLRMIAKLHERTDAMLTEGNSKGGFSLDTQCLRLKDIVDHSRSSSRMLGESLSNSPPAESLSLHSGIQNSERITHSSASNQDGNASHSRTTMESRLQGTDSESADLGLQRLPIGSTKDEEEDANSGQALWVMPCFRNPKGDDQVVQVRVSDRTLDGALFSRFRRQYFIVSSWWRRFVKMQEVTTIKFVMFGLTAGDEPEEHIADIRKTDVWPPKASPPEPQIWLYVPCPAENIPLVGQRYLMKVWRESHHADTLTYEEWRRHAAWYDKALDWIRHAFPRCVQKMLGEWGIDQKAGNLELEGGVLPSVMRRADSQQPTPPQRSRYAIVAIPKKTGMKVKPDLGGKKREEVWGLQFDESFAIHRLLFYILIMYFLGSLIAVVHLFQETTTPGSMANKLWIFAWIASFVTLLLTVWFKWAETPK</sequence>
<proteinExistence type="predicted"/>
<keyword evidence="4" id="KW-0732">Signal</keyword>
<keyword evidence="7" id="KW-1185">Reference proteome</keyword>
<feature type="compositionally biased region" description="Polar residues" evidence="2">
    <location>
        <begin position="1042"/>
        <end position="1055"/>
    </location>
</feature>
<dbReference type="EMBL" id="CAJPDS010000027">
    <property type="protein sequence ID" value="CAF9921103.1"/>
    <property type="molecule type" value="Genomic_DNA"/>
</dbReference>
<accession>A0A8H3FFS8</accession>
<gene>
    <name evidence="6" type="ORF">HETSPECPRED_004435</name>
</gene>
<dbReference type="PANTHER" id="PTHR10039">
    <property type="entry name" value="AMELOGENIN"/>
    <property type="match status" value="1"/>
</dbReference>
<dbReference type="Proteomes" id="UP000664521">
    <property type="component" value="Unassembled WGS sequence"/>
</dbReference>
<evidence type="ECO:0000313" key="6">
    <source>
        <dbReference type="EMBL" id="CAF9921103.1"/>
    </source>
</evidence>
<evidence type="ECO:0000256" key="1">
    <source>
        <dbReference type="ARBA" id="ARBA00022737"/>
    </source>
</evidence>
<name>A0A8H3FFS8_9LECA</name>
<feature type="transmembrane region" description="Helical" evidence="3">
    <location>
        <begin position="971"/>
        <end position="989"/>
    </location>
</feature>
<dbReference type="OrthoDB" id="5355526at2759"/>
<dbReference type="Pfam" id="PF24883">
    <property type="entry name" value="NPHP3_N"/>
    <property type="match status" value="1"/>
</dbReference>
<reference evidence="6" key="1">
    <citation type="submission" date="2021-03" db="EMBL/GenBank/DDBJ databases">
        <authorList>
            <person name="Tagirdzhanova G."/>
        </authorList>
    </citation>
    <scope>NUCLEOTIDE SEQUENCE</scope>
</reference>
<evidence type="ECO:0000259" key="5">
    <source>
        <dbReference type="Pfam" id="PF24883"/>
    </source>
</evidence>
<evidence type="ECO:0000313" key="7">
    <source>
        <dbReference type="Proteomes" id="UP000664521"/>
    </source>
</evidence>
<evidence type="ECO:0000256" key="4">
    <source>
        <dbReference type="SAM" id="SignalP"/>
    </source>
</evidence>
<keyword evidence="3" id="KW-0812">Transmembrane</keyword>
<feature type="transmembrane region" description="Helical" evidence="3">
    <location>
        <begin position="1387"/>
        <end position="1407"/>
    </location>
</feature>
<feature type="transmembrane region" description="Helical" evidence="3">
    <location>
        <begin position="939"/>
        <end position="959"/>
    </location>
</feature>